<reference evidence="4 5" key="1">
    <citation type="submission" date="2016-10" db="EMBL/GenBank/DDBJ databases">
        <authorList>
            <person name="de Groot N.N."/>
        </authorList>
    </citation>
    <scope>NUCLEOTIDE SEQUENCE [LARGE SCALE GENOMIC DNA]</scope>
    <source>
        <strain evidence="4 5">CGMCC 1.10238</strain>
    </source>
</reference>
<gene>
    <name evidence="3" type="ORF">KP014_20520</name>
    <name evidence="4" type="ORF">SAMN04487895_101593</name>
</gene>
<dbReference type="RefSeq" id="WP_051499296.1">
    <property type="nucleotide sequence ID" value="NZ_CP076607.1"/>
</dbReference>
<dbReference type="InterPro" id="IPR003488">
    <property type="entry name" value="DprA"/>
</dbReference>
<dbReference type="EMBL" id="FODH01000001">
    <property type="protein sequence ID" value="SEN45771.1"/>
    <property type="molecule type" value="Genomic_DNA"/>
</dbReference>
<evidence type="ECO:0000256" key="1">
    <source>
        <dbReference type="ARBA" id="ARBA00006525"/>
    </source>
</evidence>
<dbReference type="InterPro" id="IPR057666">
    <property type="entry name" value="DrpA_SLOG"/>
</dbReference>
<accession>A0A1H8GNT2</accession>
<dbReference type="STRING" id="1333845.SAMN04487895_101593"/>
<dbReference type="GO" id="GO:0009294">
    <property type="term" value="P:DNA-mediated transformation"/>
    <property type="evidence" value="ECO:0007669"/>
    <property type="project" value="InterPro"/>
</dbReference>
<dbReference type="Proteomes" id="UP000683429">
    <property type="component" value="Chromosome"/>
</dbReference>
<dbReference type="OrthoDB" id="9785707at2"/>
<reference evidence="3 6" key="2">
    <citation type="submission" date="2021-06" db="EMBL/GenBank/DDBJ databases">
        <title>Whole genome sequence of Paenibacillus sophorae DSM23020 for comparative genomics.</title>
        <authorList>
            <person name="Kim M.-J."/>
            <person name="Lee G."/>
            <person name="Shin J.-H."/>
        </authorList>
    </citation>
    <scope>NUCLEOTIDE SEQUENCE [LARGE SCALE GENOMIC DNA]</scope>
    <source>
        <strain evidence="3 6">DSM 23020</strain>
    </source>
</reference>
<evidence type="ECO:0000313" key="6">
    <source>
        <dbReference type="Proteomes" id="UP000683429"/>
    </source>
</evidence>
<evidence type="ECO:0000313" key="4">
    <source>
        <dbReference type="EMBL" id="SEN45771.1"/>
    </source>
</evidence>
<evidence type="ECO:0000259" key="2">
    <source>
        <dbReference type="Pfam" id="PF02481"/>
    </source>
</evidence>
<dbReference type="Pfam" id="PF02481">
    <property type="entry name" value="DNA_processg_A"/>
    <property type="match status" value="1"/>
</dbReference>
<dbReference type="Gene3D" id="3.40.50.450">
    <property type="match status" value="1"/>
</dbReference>
<keyword evidence="6" id="KW-1185">Reference proteome</keyword>
<feature type="domain" description="Smf/DprA SLOG" evidence="2">
    <location>
        <begin position="12"/>
        <end position="175"/>
    </location>
</feature>
<evidence type="ECO:0000313" key="5">
    <source>
        <dbReference type="Proteomes" id="UP000198809"/>
    </source>
</evidence>
<dbReference type="PANTHER" id="PTHR43022:SF1">
    <property type="entry name" value="PROTEIN SMF"/>
    <property type="match status" value="1"/>
</dbReference>
<dbReference type="PANTHER" id="PTHR43022">
    <property type="entry name" value="PROTEIN SMF"/>
    <property type="match status" value="1"/>
</dbReference>
<dbReference type="AlphaFoldDB" id="A0A1H8GNT2"/>
<comment type="similarity">
    <text evidence="1">Belongs to the DprA/Smf family.</text>
</comment>
<evidence type="ECO:0000313" key="3">
    <source>
        <dbReference type="EMBL" id="QWU14294.1"/>
    </source>
</evidence>
<dbReference type="Proteomes" id="UP000198809">
    <property type="component" value="Unassembled WGS sequence"/>
</dbReference>
<organism evidence="4 5">
    <name type="scientific">Paenibacillus sophorae</name>
    <dbReference type="NCBI Taxonomy" id="1333845"/>
    <lineage>
        <taxon>Bacteria</taxon>
        <taxon>Bacillati</taxon>
        <taxon>Bacillota</taxon>
        <taxon>Bacilli</taxon>
        <taxon>Bacillales</taxon>
        <taxon>Paenibacillaceae</taxon>
        <taxon>Paenibacillus</taxon>
    </lineage>
</organism>
<protein>
    <submittedName>
        <fullName evidence="4">DNA processing protein</fullName>
    </submittedName>
    <submittedName>
        <fullName evidence="3">DNA-protecting protein DprA</fullName>
    </submittedName>
</protein>
<name>A0A1H8GNT2_9BACL</name>
<dbReference type="EMBL" id="CP076607">
    <property type="protein sequence ID" value="QWU14294.1"/>
    <property type="molecule type" value="Genomic_DNA"/>
</dbReference>
<sequence>MNYIKVSGINVDLKNREKWVAIIGSRNASTEEYKTAFNFSYNLASQGYKIVSGLAKNIDTAAHKGAIEARGQTIAIVNTPIEQDIYPWQNKALAEQIRQFGCIIHPFASKAIESNEKGLSQFSRRLIERDRLLARLCPKIVTVKNEGVIDGGTRYGMTYGKLYGQDVYRYDNQLTLHKDPEVKEGKIWWDMELDIEGLVEEYFNIEEDN</sequence>
<dbReference type="SUPFAM" id="SSF102405">
    <property type="entry name" value="MCP/YpsA-like"/>
    <property type="match status" value="1"/>
</dbReference>
<proteinExistence type="inferred from homology"/>